<dbReference type="Pfam" id="PF00133">
    <property type="entry name" value="tRNA-synt_1"/>
    <property type="match status" value="1"/>
</dbReference>
<dbReference type="InterPro" id="IPR014729">
    <property type="entry name" value="Rossmann-like_a/b/a_fold"/>
</dbReference>
<feature type="domain" description="Leucyl-tRNA synthetase editing" evidence="14">
    <location>
        <begin position="220"/>
        <end position="406"/>
    </location>
</feature>
<gene>
    <name evidence="9" type="primary">leuS</name>
    <name evidence="15" type="ORF">SAMN02745883_00354</name>
</gene>
<feature type="short sequence motif" description="'KMSKS' region" evidence="9">
    <location>
        <begin position="581"/>
        <end position="585"/>
    </location>
</feature>
<dbReference type="InterPro" id="IPR009080">
    <property type="entry name" value="tRNAsynth_Ia_anticodon-bd"/>
</dbReference>
<dbReference type="PROSITE" id="PS00178">
    <property type="entry name" value="AA_TRNA_LIGASE_I"/>
    <property type="match status" value="1"/>
</dbReference>
<feature type="binding site" evidence="9">
    <location>
        <position position="584"/>
    </location>
    <ligand>
        <name>ATP</name>
        <dbReference type="ChEBI" id="CHEBI:30616"/>
    </ligand>
</feature>
<dbReference type="SUPFAM" id="SSF52374">
    <property type="entry name" value="Nucleotidylyl transferase"/>
    <property type="match status" value="1"/>
</dbReference>
<evidence type="ECO:0000256" key="9">
    <source>
        <dbReference type="HAMAP-Rule" id="MF_00049"/>
    </source>
</evidence>
<proteinExistence type="inferred from homology"/>
<dbReference type="InterPro" id="IPR013155">
    <property type="entry name" value="M/V/L/I-tRNA-synth_anticd-bd"/>
</dbReference>
<evidence type="ECO:0000256" key="8">
    <source>
        <dbReference type="ARBA" id="ARBA00047469"/>
    </source>
</evidence>
<keyword evidence="7 9" id="KW-0030">Aminoacyl-tRNA synthetase</keyword>
<evidence type="ECO:0000256" key="3">
    <source>
        <dbReference type="ARBA" id="ARBA00022598"/>
    </source>
</evidence>
<evidence type="ECO:0000256" key="4">
    <source>
        <dbReference type="ARBA" id="ARBA00022741"/>
    </source>
</evidence>
<protein>
    <recommendedName>
        <fullName evidence="9">Leucine--tRNA ligase</fullName>
        <ecNumber evidence="9">6.1.1.4</ecNumber>
    </recommendedName>
    <alternativeName>
        <fullName evidence="9">Leucyl-tRNA synthetase</fullName>
        <shortName evidence="9">LeuRS</shortName>
    </alternativeName>
</protein>
<comment type="catalytic activity">
    <reaction evidence="8 9">
        <text>tRNA(Leu) + L-leucine + ATP = L-leucyl-tRNA(Leu) + AMP + diphosphate</text>
        <dbReference type="Rhea" id="RHEA:11688"/>
        <dbReference type="Rhea" id="RHEA-COMP:9613"/>
        <dbReference type="Rhea" id="RHEA-COMP:9622"/>
        <dbReference type="ChEBI" id="CHEBI:30616"/>
        <dbReference type="ChEBI" id="CHEBI:33019"/>
        <dbReference type="ChEBI" id="CHEBI:57427"/>
        <dbReference type="ChEBI" id="CHEBI:78442"/>
        <dbReference type="ChEBI" id="CHEBI:78494"/>
        <dbReference type="ChEBI" id="CHEBI:456215"/>
        <dbReference type="EC" id="6.1.1.4"/>
    </reaction>
</comment>
<keyword evidence="4 9" id="KW-0547">Nucleotide-binding</keyword>
<name>A0A1M6LUZ6_9FIRM</name>
<reference evidence="15 16" key="1">
    <citation type="submission" date="2016-11" db="EMBL/GenBank/DDBJ databases">
        <authorList>
            <person name="Jaros S."/>
            <person name="Januszkiewicz K."/>
            <person name="Wedrychowicz H."/>
        </authorList>
    </citation>
    <scope>NUCLEOTIDE SEQUENCE [LARGE SCALE GENOMIC DNA]</scope>
    <source>
        <strain evidence="15 16">DSM 14501</strain>
    </source>
</reference>
<evidence type="ECO:0000259" key="13">
    <source>
        <dbReference type="Pfam" id="PF09334"/>
    </source>
</evidence>
<dbReference type="GO" id="GO:0002161">
    <property type="term" value="F:aminoacyl-tRNA deacylase activity"/>
    <property type="evidence" value="ECO:0007669"/>
    <property type="project" value="InterPro"/>
</dbReference>
<dbReference type="Gene3D" id="1.10.730.10">
    <property type="entry name" value="Isoleucyl-tRNA Synthetase, Domain 1"/>
    <property type="match status" value="1"/>
</dbReference>
<dbReference type="InterPro" id="IPR009008">
    <property type="entry name" value="Val/Leu/Ile-tRNA-synth_edit"/>
</dbReference>
<dbReference type="FunFam" id="3.10.20.590:FF:000001">
    <property type="entry name" value="Leucine--tRNA ligase"/>
    <property type="match status" value="1"/>
</dbReference>
<dbReference type="GO" id="GO:0005524">
    <property type="term" value="F:ATP binding"/>
    <property type="evidence" value="ECO:0007669"/>
    <property type="project" value="UniProtKB-UniRule"/>
</dbReference>
<dbReference type="FunFam" id="1.10.730.10:FF:000011">
    <property type="entry name" value="Leucine--tRNA ligase chloroplastic/mitochondrial"/>
    <property type="match status" value="1"/>
</dbReference>
<keyword evidence="2 9" id="KW-0963">Cytoplasm</keyword>
<accession>A0A1M6LUZ6</accession>
<evidence type="ECO:0000313" key="15">
    <source>
        <dbReference type="EMBL" id="SHJ74932.1"/>
    </source>
</evidence>
<dbReference type="PANTHER" id="PTHR43740">
    <property type="entry name" value="LEUCYL-TRNA SYNTHETASE"/>
    <property type="match status" value="1"/>
</dbReference>
<dbReference type="Proteomes" id="UP000184082">
    <property type="component" value="Unassembled WGS sequence"/>
</dbReference>
<feature type="short sequence motif" description="'HIGH' region" evidence="9">
    <location>
        <begin position="41"/>
        <end position="51"/>
    </location>
</feature>
<dbReference type="CDD" id="cd07958">
    <property type="entry name" value="Anticodon_Ia_Leu_BEm"/>
    <property type="match status" value="1"/>
</dbReference>
<dbReference type="AlphaFoldDB" id="A0A1M6LUZ6"/>
<dbReference type="Gene3D" id="3.10.20.590">
    <property type="match status" value="1"/>
</dbReference>
<comment type="subcellular location">
    <subcellularLocation>
        <location evidence="9">Cytoplasm</location>
    </subcellularLocation>
</comment>
<dbReference type="Gene3D" id="3.40.50.620">
    <property type="entry name" value="HUPs"/>
    <property type="match status" value="2"/>
</dbReference>
<dbReference type="InterPro" id="IPR015413">
    <property type="entry name" value="Methionyl/Leucyl_tRNA_Synth"/>
</dbReference>
<dbReference type="Pfam" id="PF09334">
    <property type="entry name" value="tRNA-synt_1g"/>
    <property type="match status" value="1"/>
</dbReference>
<evidence type="ECO:0000256" key="10">
    <source>
        <dbReference type="RuleBase" id="RU363035"/>
    </source>
</evidence>
<evidence type="ECO:0000259" key="14">
    <source>
        <dbReference type="Pfam" id="PF13603"/>
    </source>
</evidence>
<feature type="domain" description="Methionyl/Valyl/Leucyl/Isoleucyl-tRNA synthetase anticodon-binding" evidence="12">
    <location>
        <begin position="660"/>
        <end position="785"/>
    </location>
</feature>
<organism evidence="15 16">
    <name type="scientific">Caminicella sporogenes DSM 14501</name>
    <dbReference type="NCBI Taxonomy" id="1121266"/>
    <lineage>
        <taxon>Bacteria</taxon>
        <taxon>Bacillati</taxon>
        <taxon>Bacillota</taxon>
        <taxon>Clostridia</taxon>
        <taxon>Peptostreptococcales</taxon>
        <taxon>Caminicellaceae</taxon>
        <taxon>Caminicella</taxon>
    </lineage>
</organism>
<dbReference type="Pfam" id="PF13603">
    <property type="entry name" value="tRNA-synt_1_2"/>
    <property type="match status" value="1"/>
</dbReference>
<evidence type="ECO:0000259" key="11">
    <source>
        <dbReference type="Pfam" id="PF00133"/>
    </source>
</evidence>
<keyword evidence="5 9" id="KW-0067">ATP-binding</keyword>
<evidence type="ECO:0000256" key="1">
    <source>
        <dbReference type="ARBA" id="ARBA00005594"/>
    </source>
</evidence>
<keyword evidence="3 9" id="KW-0436">Ligase</keyword>
<evidence type="ECO:0000259" key="12">
    <source>
        <dbReference type="Pfam" id="PF08264"/>
    </source>
</evidence>
<dbReference type="GO" id="GO:0006429">
    <property type="term" value="P:leucyl-tRNA aminoacylation"/>
    <property type="evidence" value="ECO:0007669"/>
    <property type="project" value="UniProtKB-UniRule"/>
</dbReference>
<evidence type="ECO:0000256" key="5">
    <source>
        <dbReference type="ARBA" id="ARBA00022840"/>
    </source>
</evidence>
<dbReference type="RefSeq" id="WP_072965656.1">
    <property type="nucleotide sequence ID" value="NZ_FRAJ01000003.1"/>
</dbReference>
<evidence type="ECO:0000256" key="2">
    <source>
        <dbReference type="ARBA" id="ARBA00022490"/>
    </source>
</evidence>
<dbReference type="InterPro" id="IPR025709">
    <property type="entry name" value="Leu_tRNA-synth_edit"/>
</dbReference>
<evidence type="ECO:0000256" key="6">
    <source>
        <dbReference type="ARBA" id="ARBA00022917"/>
    </source>
</evidence>
<dbReference type="PRINTS" id="PR00985">
    <property type="entry name" value="TRNASYNTHLEU"/>
</dbReference>
<dbReference type="HAMAP" id="MF_00049_B">
    <property type="entry name" value="Leu_tRNA_synth_B"/>
    <property type="match status" value="1"/>
</dbReference>
<dbReference type="Pfam" id="PF08264">
    <property type="entry name" value="Anticodon_1"/>
    <property type="match status" value="1"/>
</dbReference>
<evidence type="ECO:0000313" key="16">
    <source>
        <dbReference type="Proteomes" id="UP000184082"/>
    </source>
</evidence>
<dbReference type="InterPro" id="IPR002300">
    <property type="entry name" value="aa-tRNA-synth_Ia"/>
</dbReference>
<keyword evidence="16" id="KW-1185">Reference proteome</keyword>
<keyword evidence="6 9" id="KW-0648">Protein biosynthesis</keyword>
<dbReference type="STRING" id="1121266.SAMN02745883_00354"/>
<feature type="domain" description="Methionyl/Leucyl tRNA synthetase" evidence="13">
    <location>
        <begin position="40"/>
        <end position="201"/>
    </location>
</feature>
<sequence length="822" mass="95198">MDRYNFQEIEKKWQEIWEREKAFKVCENTTKKKYYALEMFPYPSGKLHMGHVRNYSIGDVIARYKKMNGYNVLHPIGWDAFGLPAENAAIKHNIHPDIWTRKNIAEMKKQLMQLGISYDWDREVATCLPDYYKWTQWLFLKFYEKGLVYKKKSPVNWCPSCETVLANEQVVNDRCERCDTLVTKKNLEQWYFKITDYADRLLEDIELLKGWPEKVKIMQKNWIGKSYGAEIKFKIDESDKELNVFTTRPDTIYGVTFMVLAPEHPLVEELVEGTEYEEKVKRFIEKLAHMSEIERTASNVEKEGLFIGKYAINPLNNKKIPLYIANYVLMDYGTGAVMAVPAHDERDFEFAKKYNIDIIPVIKPEDESIDVENLDAAYTSSGIMINSDKFNGLNNKEGSEKIIEYIEEKNIGKRTTNFRLRDWLISRQRYWGTPIPIIYCEKCGTVPVPEKDLPVLLPTDVVFTGKGQSPLTTSESFVNTTCPICGGKAKRETDTMDTFVDSSWYFLRYTDVNNTQEPFDKEKASYWMDVDQYIGGVEHAILHLLYARFFTKVLYDMGLSPVKEPFKNLLTQGMVLKDGAKMSKSKGNVVSPEEIISKYGADTARLFILFAAPPERDLEWSDTGVEGSYRFLNRVWRLVGELKDKIIIDAENIDINSSEDKELNYVINNTIKKVSDDIRERFNFNTAISAIMELVNETYKYKEKEKINYALIGKSIKTILVLLAPFAPHMTEELWHLLGNESSIHNERWPEHDSSALVKEEIEIVLQVNGKVRDKVKVNKNITKEELEEVALNSEKIKSYLEGKKVVKVICVPSKLVNIVVK</sequence>
<dbReference type="InterPro" id="IPR001412">
    <property type="entry name" value="aa-tRNA-synth_I_CS"/>
</dbReference>
<dbReference type="EC" id="6.1.1.4" evidence="9"/>
<dbReference type="SUPFAM" id="SSF47323">
    <property type="entry name" value="Anticodon-binding domain of a subclass of class I aminoacyl-tRNA synthetases"/>
    <property type="match status" value="1"/>
</dbReference>
<dbReference type="PANTHER" id="PTHR43740:SF2">
    <property type="entry name" value="LEUCINE--TRNA LIGASE, MITOCHONDRIAL"/>
    <property type="match status" value="1"/>
</dbReference>
<dbReference type="CDD" id="cd00812">
    <property type="entry name" value="LeuRS_core"/>
    <property type="match status" value="1"/>
</dbReference>
<feature type="domain" description="Aminoacyl-tRNA synthetase class Ia" evidence="11">
    <location>
        <begin position="407"/>
        <end position="621"/>
    </location>
</feature>
<dbReference type="GO" id="GO:0005829">
    <property type="term" value="C:cytosol"/>
    <property type="evidence" value="ECO:0007669"/>
    <property type="project" value="TreeGrafter"/>
</dbReference>
<dbReference type="FunFam" id="3.40.50.620:FF:000212">
    <property type="entry name" value="Leucine--tRNA ligase"/>
    <property type="match status" value="1"/>
</dbReference>
<dbReference type="NCBIfam" id="TIGR00396">
    <property type="entry name" value="leuS_bact"/>
    <property type="match status" value="1"/>
</dbReference>
<dbReference type="EMBL" id="FRAJ01000003">
    <property type="protein sequence ID" value="SHJ74932.1"/>
    <property type="molecule type" value="Genomic_DNA"/>
</dbReference>
<dbReference type="FunFam" id="3.40.50.620:FF:000003">
    <property type="entry name" value="Leucine--tRNA ligase"/>
    <property type="match status" value="1"/>
</dbReference>
<comment type="similarity">
    <text evidence="1 9 10">Belongs to the class-I aminoacyl-tRNA synthetase family.</text>
</comment>
<dbReference type="GO" id="GO:0004823">
    <property type="term" value="F:leucine-tRNA ligase activity"/>
    <property type="evidence" value="ECO:0007669"/>
    <property type="project" value="UniProtKB-UniRule"/>
</dbReference>
<evidence type="ECO:0000256" key="7">
    <source>
        <dbReference type="ARBA" id="ARBA00023146"/>
    </source>
</evidence>
<dbReference type="InterPro" id="IPR002302">
    <property type="entry name" value="Leu-tRNA-ligase"/>
</dbReference>
<dbReference type="SUPFAM" id="SSF50677">
    <property type="entry name" value="ValRS/IleRS/LeuRS editing domain"/>
    <property type="match status" value="1"/>
</dbReference>